<name>A0ABU3BAC6_9GAMM</name>
<gene>
    <name evidence="4" type="ORF">RM531_13170</name>
</gene>
<reference evidence="4 5" key="1">
    <citation type="submission" date="2023-09" db="EMBL/GenBank/DDBJ databases">
        <authorList>
            <person name="Rey-Velasco X."/>
        </authorList>
    </citation>
    <scope>NUCLEOTIDE SEQUENCE [LARGE SCALE GENOMIC DNA]</scope>
    <source>
        <strain evidence="4 5">P385</strain>
    </source>
</reference>
<evidence type="ECO:0000313" key="4">
    <source>
        <dbReference type="EMBL" id="MDT0619422.1"/>
    </source>
</evidence>
<keyword evidence="1" id="KW-0175">Coiled coil</keyword>
<keyword evidence="3" id="KW-0732">Signal</keyword>
<evidence type="ECO:0000256" key="2">
    <source>
        <dbReference type="SAM" id="MobiDB-lite"/>
    </source>
</evidence>
<protein>
    <submittedName>
        <fullName evidence="4">DUF3450 domain-containing protein</fullName>
    </submittedName>
</protein>
<evidence type="ECO:0000256" key="3">
    <source>
        <dbReference type="SAM" id="SignalP"/>
    </source>
</evidence>
<dbReference type="Pfam" id="PF11932">
    <property type="entry name" value="DUF3450"/>
    <property type="match status" value="1"/>
</dbReference>
<dbReference type="InterPro" id="IPR016866">
    <property type="entry name" value="UCP028069"/>
</dbReference>
<comment type="caution">
    <text evidence="4">The sequence shown here is derived from an EMBL/GenBank/DDBJ whole genome shotgun (WGS) entry which is preliminary data.</text>
</comment>
<proteinExistence type="predicted"/>
<feature type="chain" id="PRO_5046432645" evidence="3">
    <location>
        <begin position="22"/>
        <end position="303"/>
    </location>
</feature>
<dbReference type="RefSeq" id="WP_311659852.1">
    <property type="nucleotide sequence ID" value="NZ_JAVRHY010000014.1"/>
</dbReference>
<evidence type="ECO:0000256" key="1">
    <source>
        <dbReference type="SAM" id="Coils"/>
    </source>
</evidence>
<keyword evidence="5" id="KW-1185">Reference proteome</keyword>
<feature type="signal peptide" evidence="3">
    <location>
        <begin position="1"/>
        <end position="21"/>
    </location>
</feature>
<accession>A0ABU3BAC6</accession>
<dbReference type="Proteomes" id="UP001259982">
    <property type="component" value="Unassembled WGS sequence"/>
</dbReference>
<feature type="compositionally biased region" description="Low complexity" evidence="2">
    <location>
        <begin position="257"/>
        <end position="268"/>
    </location>
</feature>
<feature type="coiled-coil region" evidence="1">
    <location>
        <begin position="74"/>
        <end position="101"/>
    </location>
</feature>
<organism evidence="4 5">
    <name type="scientific">Spectribacter acetivorans</name>
    <dbReference type="NCBI Taxonomy" id="3075603"/>
    <lineage>
        <taxon>Bacteria</taxon>
        <taxon>Pseudomonadati</taxon>
        <taxon>Pseudomonadota</taxon>
        <taxon>Gammaproteobacteria</taxon>
        <taxon>Salinisphaerales</taxon>
        <taxon>Salinisphaeraceae</taxon>
        <taxon>Spectribacter</taxon>
    </lineage>
</organism>
<evidence type="ECO:0000313" key="5">
    <source>
        <dbReference type="Proteomes" id="UP001259982"/>
    </source>
</evidence>
<dbReference type="EMBL" id="JAVRHY010000014">
    <property type="protein sequence ID" value="MDT0619422.1"/>
    <property type="molecule type" value="Genomic_DNA"/>
</dbReference>
<feature type="region of interest" description="Disordered" evidence="2">
    <location>
        <begin position="246"/>
        <end position="303"/>
    </location>
</feature>
<sequence length="303" mass="34052">MIDKRWRWLWVVCCLPMLAGAADPVEQARSTVAETNQADAASQDRIDNLSAETRRMLDAYREAVTRTQQLQVYNRELEKVVTEQERRKQALQDRIDRVGDLREQVEPLMLRMIDGLERFVEADLPFSLAERRERVAGLREAAANPDLNVAERFRRVLEAYQAEAEYGRTMGTYRGEIELDDSPRLVEFLRVGRTMLFYLTPDDARAGYWDRESGAWQPLADRYRNPVREGIRVAKDVAAPQLIEVAVPAPSPPEPAALPEADSPAESPDTPAEPAADTEEGASNDSADWNTAPAREQPSGSAS</sequence>